<feature type="non-terminal residue" evidence="8">
    <location>
        <position position="1"/>
    </location>
</feature>
<dbReference type="InterPro" id="IPR012340">
    <property type="entry name" value="NA-bd_OB-fold"/>
</dbReference>
<keyword evidence="4" id="KW-0862">Zinc</keyword>
<comment type="similarity">
    <text evidence="1">Belongs to the replication factor A protein 1 family.</text>
</comment>
<evidence type="ECO:0000256" key="6">
    <source>
        <dbReference type="SAM" id="MobiDB-lite"/>
    </source>
</evidence>
<proteinExistence type="inferred from homology"/>
<keyword evidence="2" id="KW-0479">Metal-binding</keyword>
<reference evidence="8 9" key="1">
    <citation type="submission" date="2021-05" db="EMBL/GenBank/DDBJ databases">
        <title>Genome Assembly of Synthetic Allotetraploid Brassica napus Reveals Homoeologous Exchanges between Subgenomes.</title>
        <authorList>
            <person name="Davis J.T."/>
        </authorList>
    </citation>
    <scope>NUCLEOTIDE SEQUENCE [LARGE SCALE GENOMIC DNA]</scope>
    <source>
        <strain evidence="9">cv. Da-Ae</strain>
        <tissue evidence="8">Seedling</tissue>
    </source>
</reference>
<dbReference type="Proteomes" id="UP000824890">
    <property type="component" value="Unassembled WGS sequence"/>
</dbReference>
<feature type="region of interest" description="Disordered" evidence="6">
    <location>
        <begin position="499"/>
        <end position="538"/>
    </location>
</feature>
<sequence>SMNSNKKSPISGDLISKKPNRKDVVSSAGPTKAMDSSTKSPVSADLIVKKPNVKDVVSSTEPVKRDGQTGVTIATDAIVSSAGTIKHSGGSGVPSAKTDEVLFFKDGKFGPQEGELRFRLIHFWEAQNALTKILIGLEMLLIDEQGTVIQGFIPPSMIDTYLPHMIAGSIYRLNKFYGSKSKIVYWVAEPDVTIVFSWNSVLSELEDSPVQFPDDRFCFYGYEEFEAACDLKGDLYDYVGHIKLTLNDSLVLDEVEIASTRRILVHVQTHDGPVMKLYLWDKAATDFCEKFKVHETLRVMREEHRLVPIVVERASSILSVIFVLSSNSDVANRVNVEIVTKAETVTIGELFSYIKQEETKVAWFECTATIDDVVHGSAWYYIACGGCKTKATKRPTTLMCKKCGKAEVAGVAEYLTKLSVYDNDDQAFFVLIGDTGRELTGKPASELVESYYETNENVGDDHVIPVPQALLGTIGQIHKFIVKVSKHNLEGKTQALTVTKMGNHEDGPSNENEEAADEVGKRSSDGLECREAKRAKCG</sequence>
<evidence type="ECO:0000256" key="1">
    <source>
        <dbReference type="ARBA" id="ARBA00005690"/>
    </source>
</evidence>
<dbReference type="Pfam" id="PF08646">
    <property type="entry name" value="Rep_fac-A_C"/>
    <property type="match status" value="1"/>
</dbReference>
<dbReference type="PANTHER" id="PTHR47165">
    <property type="entry name" value="OS03G0429900 PROTEIN"/>
    <property type="match status" value="1"/>
</dbReference>
<accession>A0ABQ7YXD9</accession>
<protein>
    <recommendedName>
        <fullName evidence="7">Replication factor A C-terminal domain-containing protein</fullName>
    </recommendedName>
</protein>
<feature type="domain" description="Replication factor A C-terminal" evidence="7">
    <location>
        <begin position="363"/>
        <end position="457"/>
    </location>
</feature>
<dbReference type="InterPro" id="IPR013955">
    <property type="entry name" value="Rep_factor-A_C"/>
</dbReference>
<keyword evidence="5" id="KW-0238">DNA-binding</keyword>
<keyword evidence="9" id="KW-1185">Reference proteome</keyword>
<keyword evidence="3" id="KW-0863">Zinc-finger</keyword>
<evidence type="ECO:0000256" key="3">
    <source>
        <dbReference type="ARBA" id="ARBA00022771"/>
    </source>
</evidence>
<evidence type="ECO:0000256" key="2">
    <source>
        <dbReference type="ARBA" id="ARBA00022723"/>
    </source>
</evidence>
<gene>
    <name evidence="8" type="ORF">HID58_069966</name>
</gene>
<evidence type="ECO:0000259" key="7">
    <source>
        <dbReference type="Pfam" id="PF08646"/>
    </source>
</evidence>
<evidence type="ECO:0000256" key="5">
    <source>
        <dbReference type="ARBA" id="ARBA00023125"/>
    </source>
</evidence>
<evidence type="ECO:0000313" key="9">
    <source>
        <dbReference type="Proteomes" id="UP000824890"/>
    </source>
</evidence>
<dbReference type="Gene3D" id="2.40.50.140">
    <property type="entry name" value="Nucleic acid-binding proteins"/>
    <property type="match status" value="1"/>
</dbReference>
<dbReference type="SUPFAM" id="SSF50249">
    <property type="entry name" value="Nucleic acid-binding proteins"/>
    <property type="match status" value="1"/>
</dbReference>
<dbReference type="EMBL" id="JAGKQM010000016">
    <property type="protein sequence ID" value="KAH0872604.1"/>
    <property type="molecule type" value="Genomic_DNA"/>
</dbReference>
<evidence type="ECO:0000256" key="4">
    <source>
        <dbReference type="ARBA" id="ARBA00022833"/>
    </source>
</evidence>
<feature type="region of interest" description="Disordered" evidence="6">
    <location>
        <begin position="1"/>
        <end position="44"/>
    </location>
</feature>
<dbReference type="PANTHER" id="PTHR47165:SF4">
    <property type="entry name" value="OS03G0429900 PROTEIN"/>
    <property type="match status" value="1"/>
</dbReference>
<name>A0ABQ7YXD9_BRANA</name>
<dbReference type="CDD" id="cd04476">
    <property type="entry name" value="RPA1_DBD_C"/>
    <property type="match status" value="1"/>
</dbReference>
<feature type="compositionally biased region" description="Basic and acidic residues" evidence="6">
    <location>
        <begin position="518"/>
        <end position="538"/>
    </location>
</feature>
<dbReference type="CDD" id="cd04480">
    <property type="entry name" value="RPA1_DBD_A_like"/>
    <property type="match status" value="1"/>
</dbReference>
<dbReference type="InterPro" id="IPR047192">
    <property type="entry name" value="Euk_RPA1_DBD_C"/>
</dbReference>
<organism evidence="8 9">
    <name type="scientific">Brassica napus</name>
    <name type="common">Rape</name>
    <dbReference type="NCBI Taxonomy" id="3708"/>
    <lineage>
        <taxon>Eukaryota</taxon>
        <taxon>Viridiplantae</taxon>
        <taxon>Streptophyta</taxon>
        <taxon>Embryophyta</taxon>
        <taxon>Tracheophyta</taxon>
        <taxon>Spermatophyta</taxon>
        <taxon>Magnoliopsida</taxon>
        <taxon>eudicotyledons</taxon>
        <taxon>Gunneridae</taxon>
        <taxon>Pentapetalae</taxon>
        <taxon>rosids</taxon>
        <taxon>malvids</taxon>
        <taxon>Brassicales</taxon>
        <taxon>Brassicaceae</taxon>
        <taxon>Brassiceae</taxon>
        <taxon>Brassica</taxon>
    </lineage>
</organism>
<comment type="caution">
    <text evidence="8">The sequence shown here is derived from an EMBL/GenBank/DDBJ whole genome shotgun (WGS) entry which is preliminary data.</text>
</comment>
<evidence type="ECO:0000313" key="8">
    <source>
        <dbReference type="EMBL" id="KAH0872604.1"/>
    </source>
</evidence>